<proteinExistence type="predicted"/>
<accession>A0A4P2QA25</accession>
<protein>
    <submittedName>
        <fullName evidence="1">Uncharacterized protein</fullName>
    </submittedName>
</protein>
<name>A0A4P2QA25_SORCE</name>
<organism evidence="1 2">
    <name type="scientific">Sorangium cellulosum</name>
    <name type="common">Polyangium cellulosum</name>
    <dbReference type="NCBI Taxonomy" id="56"/>
    <lineage>
        <taxon>Bacteria</taxon>
        <taxon>Pseudomonadati</taxon>
        <taxon>Myxococcota</taxon>
        <taxon>Polyangia</taxon>
        <taxon>Polyangiales</taxon>
        <taxon>Polyangiaceae</taxon>
        <taxon>Sorangium</taxon>
    </lineage>
</organism>
<dbReference type="Proteomes" id="UP000295781">
    <property type="component" value="Chromosome"/>
</dbReference>
<gene>
    <name evidence="1" type="ORF">SOCEGT47_066810</name>
</gene>
<dbReference type="EMBL" id="CP012670">
    <property type="protein sequence ID" value="AUX26121.1"/>
    <property type="molecule type" value="Genomic_DNA"/>
</dbReference>
<evidence type="ECO:0000313" key="2">
    <source>
        <dbReference type="Proteomes" id="UP000295781"/>
    </source>
</evidence>
<sequence length="33" mass="3458">MSALKDSSQRATYPPPVPIALVLKLPPPARGDA</sequence>
<dbReference type="AlphaFoldDB" id="A0A4P2QA25"/>
<reference evidence="1 2" key="1">
    <citation type="submission" date="2015-09" db="EMBL/GenBank/DDBJ databases">
        <title>Sorangium comparison.</title>
        <authorList>
            <person name="Zaburannyi N."/>
            <person name="Bunk B."/>
            <person name="Overmann J."/>
            <person name="Mueller R."/>
        </authorList>
    </citation>
    <scope>NUCLEOTIDE SEQUENCE [LARGE SCALE GENOMIC DNA]</scope>
    <source>
        <strain evidence="1 2">So ceGT47</strain>
    </source>
</reference>
<evidence type="ECO:0000313" key="1">
    <source>
        <dbReference type="EMBL" id="AUX26121.1"/>
    </source>
</evidence>